<evidence type="ECO:0000313" key="2">
    <source>
        <dbReference type="Proteomes" id="UP000640335"/>
    </source>
</evidence>
<gene>
    <name evidence="1" type="ORF">H9660_15650</name>
</gene>
<dbReference type="RefSeq" id="WP_191751306.1">
    <property type="nucleotide sequence ID" value="NZ_JACSQZ010000100.1"/>
</dbReference>
<comment type="caution">
    <text evidence="1">The sequence shown here is derived from an EMBL/GenBank/DDBJ whole genome shotgun (WGS) entry which is preliminary data.</text>
</comment>
<protein>
    <submittedName>
        <fullName evidence="1">Uncharacterized protein</fullName>
    </submittedName>
</protein>
<sequence length="55" mass="5878">MEFESNNFINTCITCNGVGKINCDCGSNSIPNKKCVTCQGIGNFKCPICEGEGKL</sequence>
<evidence type="ECO:0000313" key="1">
    <source>
        <dbReference type="EMBL" id="MBD7916567.1"/>
    </source>
</evidence>
<dbReference type="Proteomes" id="UP000640335">
    <property type="component" value="Unassembled WGS sequence"/>
</dbReference>
<reference evidence="1 2" key="1">
    <citation type="submission" date="2020-08" db="EMBL/GenBank/DDBJ databases">
        <title>A Genomic Blueprint of the Chicken Gut Microbiome.</title>
        <authorList>
            <person name="Gilroy R."/>
            <person name="Ravi A."/>
            <person name="Getino M."/>
            <person name="Pursley I."/>
            <person name="Horton D.L."/>
            <person name="Alikhan N.-F."/>
            <person name="Baker D."/>
            <person name="Gharbi K."/>
            <person name="Hall N."/>
            <person name="Watson M."/>
            <person name="Adriaenssens E.M."/>
            <person name="Foster-Nyarko E."/>
            <person name="Jarju S."/>
            <person name="Secka A."/>
            <person name="Antonio M."/>
            <person name="Oren A."/>
            <person name="Chaudhuri R."/>
            <person name="La Ragione R.M."/>
            <person name="Hildebrand F."/>
            <person name="Pallen M.J."/>
        </authorList>
    </citation>
    <scope>NUCLEOTIDE SEQUENCE [LARGE SCALE GENOMIC DNA]</scope>
    <source>
        <strain evidence="1 2">Sa3CUN1</strain>
    </source>
</reference>
<dbReference type="EMBL" id="JACSQZ010000100">
    <property type="protein sequence ID" value="MBD7916567.1"/>
    <property type="molecule type" value="Genomic_DNA"/>
</dbReference>
<accession>A0ABR8Q805</accession>
<keyword evidence="2" id="KW-1185">Reference proteome</keyword>
<name>A0ABR8Q805_9CLOT</name>
<proteinExistence type="predicted"/>
<organism evidence="1 2">
    <name type="scientific">Clostridium gallinarum</name>
    <dbReference type="NCBI Taxonomy" id="2762246"/>
    <lineage>
        <taxon>Bacteria</taxon>
        <taxon>Bacillati</taxon>
        <taxon>Bacillota</taxon>
        <taxon>Clostridia</taxon>
        <taxon>Eubacteriales</taxon>
        <taxon>Clostridiaceae</taxon>
        <taxon>Clostridium</taxon>
    </lineage>
</organism>